<feature type="transmembrane region" description="Helical" evidence="6">
    <location>
        <begin position="201"/>
        <end position="223"/>
    </location>
</feature>
<dbReference type="EMBL" id="AAXMUW010000024">
    <property type="protein sequence ID" value="EGQ9136059.1"/>
    <property type="molecule type" value="Genomic_DNA"/>
</dbReference>
<feature type="transmembrane region" description="Helical" evidence="6">
    <location>
        <begin position="263"/>
        <end position="280"/>
    </location>
</feature>
<evidence type="ECO:0000256" key="6">
    <source>
        <dbReference type="SAM" id="Phobius"/>
    </source>
</evidence>
<reference evidence="9 12" key="4">
    <citation type="submission" date="2020-04" db="EMBL/GenBank/DDBJ databases">
        <title>Whole-genome sequencing of Vibrio spp. from China reveals different genetic environments of blaCTX-M-14 among diverse lineages.</title>
        <authorList>
            <person name="Zheng Z."/>
            <person name="Ye L."/>
            <person name="Chen S."/>
        </authorList>
    </citation>
    <scope>NUCLEOTIDE SEQUENCE [LARGE SCALE GENOMIC DNA]</scope>
    <source>
        <strain evidence="9 12">Vb1636</strain>
    </source>
</reference>
<keyword evidence="11" id="KW-1185">Reference proteome</keyword>
<evidence type="ECO:0000313" key="10">
    <source>
        <dbReference type="EMBL" id="PNP25574.1"/>
    </source>
</evidence>
<feature type="transmembrane region" description="Helical" evidence="6">
    <location>
        <begin position="142"/>
        <end position="164"/>
    </location>
</feature>
<dbReference type="EMBL" id="LOSN02000001">
    <property type="protein sequence ID" value="PNP25574.1"/>
    <property type="molecule type" value="Genomic_DNA"/>
</dbReference>
<feature type="transmembrane region" description="Helical" evidence="6">
    <location>
        <begin position="229"/>
        <end position="256"/>
    </location>
</feature>
<evidence type="ECO:0000313" key="9">
    <source>
        <dbReference type="EMBL" id="NMR72419.1"/>
    </source>
</evidence>
<dbReference type="PANTHER" id="PTHR21716:SF16">
    <property type="entry name" value="BLL1467 PROTEIN"/>
    <property type="match status" value="1"/>
</dbReference>
<feature type="transmembrane region" description="Helical" evidence="6">
    <location>
        <begin position="62"/>
        <end position="82"/>
    </location>
</feature>
<reference evidence="8" key="3">
    <citation type="submission" date="2019-11" db="EMBL/GenBank/DDBJ databases">
        <authorList>
            <consortium name="PulseNet: The National Subtyping Network for Foodborne Disease Surveillance"/>
            <person name="Tarr C.L."/>
            <person name="Trees E."/>
            <person name="Katz L.S."/>
            <person name="Carleton-Romer H.A."/>
            <person name="Stroika S."/>
            <person name="Kucerova Z."/>
            <person name="Roache K.F."/>
            <person name="Sabol A.L."/>
            <person name="Besser J."/>
            <person name="Gerner-Smidt P."/>
        </authorList>
    </citation>
    <scope>NUCLEOTIDE SEQUENCE</scope>
    <source>
        <strain evidence="8">PNUSAV001129</strain>
    </source>
</reference>
<keyword evidence="5 6" id="KW-0472">Membrane</keyword>
<evidence type="ECO:0000256" key="5">
    <source>
        <dbReference type="ARBA" id="ARBA00023136"/>
    </source>
</evidence>
<evidence type="ECO:0000256" key="3">
    <source>
        <dbReference type="ARBA" id="ARBA00022692"/>
    </source>
</evidence>
<dbReference type="Proteomes" id="UP000714625">
    <property type="component" value="Unassembled WGS sequence"/>
</dbReference>
<dbReference type="InterPro" id="IPR002549">
    <property type="entry name" value="AI-2E-like"/>
</dbReference>
<comment type="similarity">
    <text evidence="2">Belongs to the autoinducer-2 exporter (AI-2E) (TC 2.A.86) family.</text>
</comment>
<dbReference type="Proteomes" id="UP000054316">
    <property type="component" value="Unassembled WGS sequence"/>
</dbReference>
<protein>
    <submittedName>
        <fullName evidence="7">AI-2E family transporter</fullName>
    </submittedName>
</protein>
<sequence>MTAKLNIPANTAIGATLLVLLLVPGLYFAKPILLPIVLSTFISLLCSPFINYLEDKGLPRAITVVLTLSFLVGASIIGLAAMSEPAKQWWSELPSIVKNVSQEVSEVTKASADHLNTPLNIANDMSMDEVGNNTVFSLVKTLATTTPTILTQAMIVLFMVYFMLNHGRSLFRKSVSYLHGFAKQRQAIELVKALQKDLSRYIGTITLVNAGLGLSVGAVFFVLGLEDPFLWGAFAGVMNFAPYLGPVISMVSFGFVAYLQLESVSFMLTVVSIYLLLNLIESQFVTPTLLGKRFNLNPLVIFVWLVFWGWLWGGMGLLIGVPLLVCINILVDRLELCQSTQNQAKQITSADVAPRE</sequence>
<evidence type="ECO:0000256" key="1">
    <source>
        <dbReference type="ARBA" id="ARBA00004141"/>
    </source>
</evidence>
<dbReference type="EMBL" id="CP017902">
    <property type="protein sequence ID" value="ARP16977.1"/>
    <property type="molecule type" value="Genomic_DNA"/>
</dbReference>
<feature type="transmembrane region" description="Helical" evidence="6">
    <location>
        <begin position="32"/>
        <end position="50"/>
    </location>
</feature>
<keyword evidence="3 6" id="KW-0812">Transmembrane</keyword>
<feature type="transmembrane region" description="Helical" evidence="6">
    <location>
        <begin position="7"/>
        <end position="26"/>
    </location>
</feature>
<dbReference type="RefSeq" id="WP_005379202.1">
    <property type="nucleotide sequence ID" value="NZ_CP014045.1"/>
</dbReference>
<name>A0A1W6U1Q4_VIBAL</name>
<dbReference type="GO" id="GO:0055085">
    <property type="term" value="P:transmembrane transport"/>
    <property type="evidence" value="ECO:0007669"/>
    <property type="project" value="TreeGrafter"/>
</dbReference>
<organism evidence="7">
    <name type="scientific">Vibrio alginolyticus</name>
    <dbReference type="NCBI Taxonomy" id="663"/>
    <lineage>
        <taxon>Bacteria</taxon>
        <taxon>Pseudomonadati</taxon>
        <taxon>Pseudomonadota</taxon>
        <taxon>Gammaproteobacteria</taxon>
        <taxon>Vibrionales</taxon>
        <taxon>Vibrionaceae</taxon>
        <taxon>Vibrio</taxon>
    </lineage>
</organism>
<evidence type="ECO:0000313" key="7">
    <source>
        <dbReference type="EMBL" id="ARP16977.1"/>
    </source>
</evidence>
<dbReference type="GO" id="GO:0016020">
    <property type="term" value="C:membrane"/>
    <property type="evidence" value="ECO:0007669"/>
    <property type="project" value="UniProtKB-SubCell"/>
</dbReference>
<evidence type="ECO:0000313" key="12">
    <source>
        <dbReference type="Proteomes" id="UP000565155"/>
    </source>
</evidence>
<comment type="subcellular location">
    <subcellularLocation>
        <location evidence="1">Membrane</location>
        <topology evidence="1">Multi-pass membrane protein</topology>
    </subcellularLocation>
</comment>
<dbReference type="GeneID" id="75169144"/>
<reference evidence="7" key="1">
    <citation type="submission" date="2016-10" db="EMBL/GenBank/DDBJ databases">
        <title>The High Quality Genome of Vibrio alginolyticus K01M1.</title>
        <authorList>
            <person name="Wendling C."/>
            <person name="Chibani C.M."/>
            <person name="Hertel R."/>
            <person name="Sproer C."/>
            <person name="Bunk B."/>
            <person name="Overmann J."/>
            <person name="Roth O."/>
            <person name="Liesegang H."/>
        </authorList>
    </citation>
    <scope>NUCLEOTIDE SEQUENCE</scope>
    <source>
        <strain evidence="7">K05K4</strain>
    </source>
</reference>
<proteinExistence type="inferred from homology"/>
<feature type="transmembrane region" description="Helical" evidence="6">
    <location>
        <begin position="300"/>
        <end position="331"/>
    </location>
</feature>
<dbReference type="EMBL" id="JABCMA010000001">
    <property type="protein sequence ID" value="NMR72419.1"/>
    <property type="molecule type" value="Genomic_DNA"/>
</dbReference>
<evidence type="ECO:0000313" key="8">
    <source>
        <dbReference type="EMBL" id="EGQ9136059.1"/>
    </source>
</evidence>
<evidence type="ECO:0000256" key="2">
    <source>
        <dbReference type="ARBA" id="ARBA00009773"/>
    </source>
</evidence>
<evidence type="ECO:0000313" key="11">
    <source>
        <dbReference type="Proteomes" id="UP000054316"/>
    </source>
</evidence>
<gene>
    <name evidence="10" type="ORF">AL553_003565</name>
    <name evidence="8" type="ORF">GHY86_13015</name>
    <name evidence="9" type="ORF">HKB35_02125</name>
    <name evidence="7" type="ORF">K05K4_00810</name>
</gene>
<keyword evidence="4 6" id="KW-1133">Transmembrane helix</keyword>
<accession>A0A1W6U1Q4</accession>
<dbReference type="PANTHER" id="PTHR21716">
    <property type="entry name" value="TRANSMEMBRANE PROTEIN"/>
    <property type="match status" value="1"/>
</dbReference>
<dbReference type="Pfam" id="PF01594">
    <property type="entry name" value="AI-2E_transport"/>
    <property type="match status" value="1"/>
</dbReference>
<reference evidence="10 11" key="2">
    <citation type="submission" date="2017-12" db="EMBL/GenBank/DDBJ databases">
        <title>FDA dAtabase for Regulatory Grade micrObial Sequences (FDA-ARGOS): Supporting development and validation of Infectious Disease Dx tests.</title>
        <authorList>
            <person name="Hoffmann M."/>
            <person name="Allard M."/>
            <person name="Evans P."/>
            <person name="Brown E."/>
            <person name="Tallon L.J."/>
            <person name="Sadzewicz L."/>
            <person name="Sengamalay N."/>
            <person name="Ott S."/>
            <person name="Godinez A."/>
            <person name="Nagaraj S."/>
            <person name="Vavikolanu K."/>
            <person name="Aluvathingal J."/>
            <person name="Nadendla S."/>
            <person name="Hobson J."/>
            <person name="Sichtig H."/>
        </authorList>
    </citation>
    <scope>NUCLEOTIDE SEQUENCE [LARGE SCALE GENOMIC DNA]</scope>
    <source>
        <strain evidence="11">ATCC 17749</strain>
        <strain evidence="10">FDAARGOS_97</strain>
    </source>
</reference>
<dbReference type="AlphaFoldDB" id="A0A1W6U1Q4"/>
<dbReference type="Proteomes" id="UP000565155">
    <property type="component" value="Unassembled WGS sequence"/>
</dbReference>
<evidence type="ECO:0000256" key="4">
    <source>
        <dbReference type="ARBA" id="ARBA00022989"/>
    </source>
</evidence>